<dbReference type="Proteomes" id="UP000481861">
    <property type="component" value="Unassembled WGS sequence"/>
</dbReference>
<accession>A0A7C8M7V9</accession>
<comment type="caution">
    <text evidence="1">The sequence shown here is derived from an EMBL/GenBank/DDBJ whole genome shotgun (WGS) entry which is preliminary data.</text>
</comment>
<sequence>MACIHTENQNQGVFCPFALLEVSVLHESPAAVEVVLLCRCLTTATSRVATRTQLHSFCI</sequence>
<evidence type="ECO:0000313" key="2">
    <source>
        <dbReference type="Proteomes" id="UP000481861"/>
    </source>
</evidence>
<reference evidence="1 2" key="1">
    <citation type="submission" date="2020-01" db="EMBL/GenBank/DDBJ databases">
        <authorList>
            <consortium name="DOE Joint Genome Institute"/>
            <person name="Haridas S."/>
            <person name="Albert R."/>
            <person name="Binder M."/>
            <person name="Bloem J."/>
            <person name="Labutti K."/>
            <person name="Salamov A."/>
            <person name="Andreopoulos B."/>
            <person name="Baker S.E."/>
            <person name="Barry K."/>
            <person name="Bills G."/>
            <person name="Bluhm B.H."/>
            <person name="Cannon C."/>
            <person name="Castanera R."/>
            <person name="Culley D.E."/>
            <person name="Daum C."/>
            <person name="Ezra D."/>
            <person name="Gonzalez J.B."/>
            <person name="Henrissat B."/>
            <person name="Kuo A."/>
            <person name="Liang C."/>
            <person name="Lipzen A."/>
            <person name="Lutzoni F."/>
            <person name="Magnuson J."/>
            <person name="Mondo S."/>
            <person name="Nolan M."/>
            <person name="Ohm R."/>
            <person name="Pangilinan J."/>
            <person name="Park H.-J.H."/>
            <person name="Ramirez L."/>
            <person name="Alfaro M."/>
            <person name="Sun H."/>
            <person name="Tritt A."/>
            <person name="Yoshinaga Y."/>
            <person name="Zwiers L.-H.L."/>
            <person name="Turgeon B.G."/>
            <person name="Goodwin S.B."/>
            <person name="Spatafora J.W."/>
            <person name="Crous P.W."/>
            <person name="Grigoriev I.V."/>
        </authorList>
    </citation>
    <scope>NUCLEOTIDE SEQUENCE [LARGE SCALE GENOMIC DNA]</scope>
    <source>
        <strain evidence="1 2">CBS 611.86</strain>
    </source>
</reference>
<keyword evidence="2" id="KW-1185">Reference proteome</keyword>
<name>A0A7C8M7V9_9PLEO</name>
<dbReference type="EMBL" id="JAADJZ010000014">
    <property type="protein sequence ID" value="KAF2870161.1"/>
    <property type="molecule type" value="Genomic_DNA"/>
</dbReference>
<evidence type="ECO:0000313" key="1">
    <source>
        <dbReference type="EMBL" id="KAF2870161.1"/>
    </source>
</evidence>
<dbReference type="OrthoDB" id="3703354at2759"/>
<dbReference type="AlphaFoldDB" id="A0A7C8M7V9"/>
<proteinExistence type="predicted"/>
<protein>
    <submittedName>
        <fullName evidence="1">Uncharacterized protein</fullName>
    </submittedName>
</protein>
<gene>
    <name evidence="1" type="ORF">BDV95DRAFT_496257</name>
</gene>
<organism evidence="1 2">
    <name type="scientific">Massariosphaeria phaeospora</name>
    <dbReference type="NCBI Taxonomy" id="100035"/>
    <lineage>
        <taxon>Eukaryota</taxon>
        <taxon>Fungi</taxon>
        <taxon>Dikarya</taxon>
        <taxon>Ascomycota</taxon>
        <taxon>Pezizomycotina</taxon>
        <taxon>Dothideomycetes</taxon>
        <taxon>Pleosporomycetidae</taxon>
        <taxon>Pleosporales</taxon>
        <taxon>Pleosporales incertae sedis</taxon>
        <taxon>Massariosphaeria</taxon>
    </lineage>
</organism>